<dbReference type="RefSeq" id="WP_191125012.1">
    <property type="nucleotide sequence ID" value="NZ_JACXWY010000012.1"/>
</dbReference>
<comment type="caution">
    <text evidence="4">The sequence shown here is derived from an EMBL/GenBank/DDBJ whole genome shotgun (WGS) entry which is preliminary data.</text>
</comment>
<keyword evidence="1 3" id="KW-0732">Signal</keyword>
<dbReference type="GO" id="GO:0016787">
    <property type="term" value="F:hydrolase activity"/>
    <property type="evidence" value="ECO:0007669"/>
    <property type="project" value="UniProtKB-KW"/>
</dbReference>
<gene>
    <name evidence="4" type="ORF">IED13_18255</name>
</gene>
<evidence type="ECO:0000256" key="3">
    <source>
        <dbReference type="SAM" id="SignalP"/>
    </source>
</evidence>
<dbReference type="Pfam" id="PF00756">
    <property type="entry name" value="Esterase"/>
    <property type="match status" value="1"/>
</dbReference>
<dbReference type="InterPro" id="IPR050955">
    <property type="entry name" value="Plant_Biomass_Hydrol_Est"/>
</dbReference>
<sequence length="298" mass="31061">MAPAARFAFLIGLGAILAAAAPLQAQQLRPLAEPCPVDGGCKVGSGSYRILLPPEAKPGRQGGAIVFFHGYQGTAAEVIADPALVAVARRLGVALIAPEGLGRSWSFPGSPARNRDEFTFVAEMLDDIARRFPVDPHRLMASGFSQGGSMVWYLACRMPTRFAAFAPIAGAFWEPLPESCAGPRPKLIHVHGTSDSTVPLAGRALRQGYRQGDVFKSFAILAPGGCTAGWADAARDAVAGGTALTCRLASGCGGEARLELCLHGGGHVADVAWVERAWRLTMPAEPAPLAAGARLTSP</sequence>
<protein>
    <submittedName>
        <fullName evidence="4">Alpha/beta fold hydrolase</fullName>
    </submittedName>
</protein>
<proteinExistence type="predicted"/>
<dbReference type="AlphaFoldDB" id="A0A927I1I3"/>
<evidence type="ECO:0000256" key="2">
    <source>
        <dbReference type="ARBA" id="ARBA00022801"/>
    </source>
</evidence>
<organism evidence="4 5">
    <name type="scientific">Bosea spartocytisi</name>
    <dbReference type="NCBI Taxonomy" id="2773451"/>
    <lineage>
        <taxon>Bacteria</taxon>
        <taxon>Pseudomonadati</taxon>
        <taxon>Pseudomonadota</taxon>
        <taxon>Alphaproteobacteria</taxon>
        <taxon>Hyphomicrobiales</taxon>
        <taxon>Boseaceae</taxon>
        <taxon>Bosea</taxon>
    </lineage>
</organism>
<dbReference type="SUPFAM" id="SSF53474">
    <property type="entry name" value="alpha/beta-Hydrolases"/>
    <property type="match status" value="1"/>
</dbReference>
<dbReference type="EMBL" id="JACXWY010000012">
    <property type="protein sequence ID" value="MBD3847646.1"/>
    <property type="molecule type" value="Genomic_DNA"/>
</dbReference>
<evidence type="ECO:0000256" key="1">
    <source>
        <dbReference type="ARBA" id="ARBA00022729"/>
    </source>
</evidence>
<reference evidence="4" key="1">
    <citation type="submission" date="2020-09" db="EMBL/GenBank/DDBJ databases">
        <title>Bosea spartocytisi sp. nov. a root nodule endophyte of Spartocytisus supranubius in the high mountain ecosystem fo the Teide National Park (Canary Islands, Spain).</title>
        <authorList>
            <person name="Pulido-Suarez L."/>
            <person name="Peix A."/>
            <person name="Igual J.M."/>
            <person name="Socas-Perez N."/>
            <person name="Velazquez E."/>
            <person name="Flores-Felix J.D."/>
            <person name="Leon-Barrios M."/>
        </authorList>
    </citation>
    <scope>NUCLEOTIDE SEQUENCE</scope>
    <source>
        <strain evidence="4">SSUT16</strain>
    </source>
</reference>
<dbReference type="InterPro" id="IPR029058">
    <property type="entry name" value="AB_hydrolase_fold"/>
</dbReference>
<accession>A0A927I1I3</accession>
<feature type="chain" id="PRO_5037955870" evidence="3">
    <location>
        <begin position="26"/>
        <end position="298"/>
    </location>
</feature>
<evidence type="ECO:0000313" key="5">
    <source>
        <dbReference type="Proteomes" id="UP000619295"/>
    </source>
</evidence>
<dbReference type="Gene3D" id="3.40.50.1820">
    <property type="entry name" value="alpha/beta hydrolase"/>
    <property type="match status" value="1"/>
</dbReference>
<feature type="signal peptide" evidence="3">
    <location>
        <begin position="1"/>
        <end position="25"/>
    </location>
</feature>
<dbReference type="Proteomes" id="UP000619295">
    <property type="component" value="Unassembled WGS sequence"/>
</dbReference>
<dbReference type="PANTHER" id="PTHR43037:SF5">
    <property type="entry name" value="FERULOYL ESTERASE"/>
    <property type="match status" value="1"/>
</dbReference>
<keyword evidence="5" id="KW-1185">Reference proteome</keyword>
<evidence type="ECO:0000313" key="4">
    <source>
        <dbReference type="EMBL" id="MBD3847646.1"/>
    </source>
</evidence>
<dbReference type="InterPro" id="IPR000801">
    <property type="entry name" value="Esterase-like"/>
</dbReference>
<name>A0A927I1I3_9HYPH</name>
<dbReference type="PANTHER" id="PTHR43037">
    <property type="entry name" value="UNNAMED PRODUCT-RELATED"/>
    <property type="match status" value="1"/>
</dbReference>
<keyword evidence="2 4" id="KW-0378">Hydrolase</keyword>